<sequence length="40" mass="4792">MKNKDYEEIHYEISLIFSNLFKALPLPEDIIKEVIEALFH</sequence>
<comment type="caution">
    <text evidence="1">The sequence shown here is derived from an EMBL/GenBank/DDBJ whole genome shotgun (WGS) entry which is preliminary data.</text>
</comment>
<dbReference type="AlphaFoldDB" id="A0A5J4R248"/>
<protein>
    <submittedName>
        <fullName evidence="1">Uncharacterized protein</fullName>
    </submittedName>
</protein>
<reference evidence="1" key="1">
    <citation type="submission" date="2019-03" db="EMBL/GenBank/DDBJ databases">
        <title>Single cell metagenomics reveals metabolic interactions within the superorganism composed of flagellate Streblomastix strix and complex community of Bacteroidetes bacteria on its surface.</title>
        <authorList>
            <person name="Treitli S.C."/>
            <person name="Kolisko M."/>
            <person name="Husnik F."/>
            <person name="Keeling P."/>
            <person name="Hampl V."/>
        </authorList>
    </citation>
    <scope>NUCLEOTIDE SEQUENCE</scope>
    <source>
        <strain evidence="1">STM</strain>
    </source>
</reference>
<accession>A0A5J4R248</accession>
<proteinExistence type="predicted"/>
<name>A0A5J4R248_9ZZZZ</name>
<evidence type="ECO:0000313" key="1">
    <source>
        <dbReference type="EMBL" id="KAA6327380.1"/>
    </source>
</evidence>
<gene>
    <name evidence="1" type="ORF">EZS27_023629</name>
</gene>
<organism evidence="1">
    <name type="scientific">termite gut metagenome</name>
    <dbReference type="NCBI Taxonomy" id="433724"/>
    <lineage>
        <taxon>unclassified sequences</taxon>
        <taxon>metagenomes</taxon>
        <taxon>organismal metagenomes</taxon>
    </lineage>
</organism>
<dbReference type="EMBL" id="SNRY01002002">
    <property type="protein sequence ID" value="KAA6327380.1"/>
    <property type="molecule type" value="Genomic_DNA"/>
</dbReference>